<dbReference type="CDD" id="cd00564">
    <property type="entry name" value="TMP_TenI"/>
    <property type="match status" value="1"/>
</dbReference>
<keyword evidence="5 18" id="KW-0479">Metal-binding</keyword>
<feature type="binding site" evidence="17">
    <location>
        <position position="29"/>
    </location>
    <ligand>
        <name>8-oxo-dGTP</name>
        <dbReference type="ChEBI" id="CHEBI:77896"/>
    </ligand>
</feature>
<dbReference type="PROSITE" id="PS51462">
    <property type="entry name" value="NUDIX"/>
    <property type="match status" value="1"/>
</dbReference>
<keyword evidence="8 18" id="KW-0460">Magnesium</keyword>
<dbReference type="OrthoDB" id="9810648at2"/>
<dbReference type="InterPro" id="IPR029119">
    <property type="entry name" value="MutY_C"/>
</dbReference>
<dbReference type="GO" id="GO:0009228">
    <property type="term" value="P:thiamine biosynthetic process"/>
    <property type="evidence" value="ECO:0007669"/>
    <property type="project" value="UniProtKB-KW"/>
</dbReference>
<comment type="cofactor">
    <cofactor evidence="1 18">
        <name>Mg(2+)</name>
        <dbReference type="ChEBI" id="CHEBI:18420"/>
    </cofactor>
</comment>
<evidence type="ECO:0000256" key="5">
    <source>
        <dbReference type="ARBA" id="ARBA00022723"/>
    </source>
</evidence>
<dbReference type="PANTHER" id="PTHR47707:SF1">
    <property type="entry name" value="NUDIX HYDROLASE FAMILY PROTEIN"/>
    <property type="match status" value="1"/>
</dbReference>
<evidence type="ECO:0000256" key="13">
    <source>
        <dbReference type="ARBA" id="ARBA00040794"/>
    </source>
</evidence>
<evidence type="ECO:0000256" key="18">
    <source>
        <dbReference type="PIRSR" id="PIRSR603561-2"/>
    </source>
</evidence>
<gene>
    <name evidence="20" type="ORF">SVA_0706</name>
</gene>
<comment type="similarity">
    <text evidence="2">Belongs to the Nudix hydrolase family.</text>
</comment>
<reference evidence="20 21" key="1">
    <citation type="submission" date="2015-08" db="EMBL/GenBank/DDBJ databases">
        <title>Complete genome sequence of Sulfurifustis variabilis.</title>
        <authorList>
            <person name="Miura A."/>
            <person name="Kojima H."/>
            <person name="Fukui M."/>
        </authorList>
    </citation>
    <scope>NUCLEOTIDE SEQUENCE [LARGE SCALE GENOMIC DNA]</scope>
    <source>
        <strain evidence="21">skN76</strain>
    </source>
</reference>
<dbReference type="GO" id="GO:0006281">
    <property type="term" value="P:DNA repair"/>
    <property type="evidence" value="ECO:0007669"/>
    <property type="project" value="UniProtKB-KW"/>
</dbReference>
<keyword evidence="7" id="KW-0378">Hydrolase</keyword>
<dbReference type="Pfam" id="PF14815">
    <property type="entry name" value="NUDIX_4"/>
    <property type="match status" value="1"/>
</dbReference>
<dbReference type="InterPro" id="IPR000086">
    <property type="entry name" value="NUDIX_hydrolase_dom"/>
</dbReference>
<accession>A0A1B4V1X7</accession>
<dbReference type="KEGG" id="sva:SVA_0706"/>
<keyword evidence="9" id="KW-0234">DNA repair</keyword>
<evidence type="ECO:0000256" key="8">
    <source>
        <dbReference type="ARBA" id="ARBA00022842"/>
    </source>
</evidence>
<evidence type="ECO:0000259" key="19">
    <source>
        <dbReference type="PROSITE" id="PS51462"/>
    </source>
</evidence>
<keyword evidence="3" id="KW-0515">Mutator protein</keyword>
<evidence type="ECO:0000256" key="9">
    <source>
        <dbReference type="ARBA" id="ARBA00023204"/>
    </source>
</evidence>
<dbReference type="GO" id="GO:0035539">
    <property type="term" value="F:8-oxo-7,8-dihydrodeoxyguanosine triphosphate pyrophosphatase activity"/>
    <property type="evidence" value="ECO:0007669"/>
    <property type="project" value="UniProtKB-EC"/>
</dbReference>
<evidence type="ECO:0000256" key="17">
    <source>
        <dbReference type="PIRSR" id="PIRSR603561-1"/>
    </source>
</evidence>
<dbReference type="Gene3D" id="3.90.79.10">
    <property type="entry name" value="Nucleoside Triphosphate Pyrophosphohydrolase"/>
    <property type="match status" value="1"/>
</dbReference>
<dbReference type="SUPFAM" id="SSF55811">
    <property type="entry name" value="Nudix"/>
    <property type="match status" value="1"/>
</dbReference>
<evidence type="ECO:0000256" key="16">
    <source>
        <dbReference type="ARBA" id="ARBA00042798"/>
    </source>
</evidence>
<organism evidence="20 21">
    <name type="scientific">Sulfurifustis variabilis</name>
    <dbReference type="NCBI Taxonomy" id="1675686"/>
    <lineage>
        <taxon>Bacteria</taxon>
        <taxon>Pseudomonadati</taxon>
        <taxon>Pseudomonadota</taxon>
        <taxon>Gammaproteobacteria</taxon>
        <taxon>Acidiferrobacterales</taxon>
        <taxon>Acidiferrobacteraceae</taxon>
        <taxon>Sulfurifustis</taxon>
    </lineage>
</organism>
<keyword evidence="4" id="KW-0235">DNA replication</keyword>
<dbReference type="InterPro" id="IPR022998">
    <property type="entry name" value="ThiamineP_synth_TenI"/>
</dbReference>
<dbReference type="Pfam" id="PF02581">
    <property type="entry name" value="TMP-TENI"/>
    <property type="match status" value="1"/>
</dbReference>
<dbReference type="InterPro" id="IPR020476">
    <property type="entry name" value="Nudix_hydrolase"/>
</dbReference>
<name>A0A1B4V1X7_9GAMM</name>
<evidence type="ECO:0000313" key="20">
    <source>
        <dbReference type="EMBL" id="BAU47285.1"/>
    </source>
</evidence>
<dbReference type="EMBL" id="AP014936">
    <property type="protein sequence ID" value="BAU47285.1"/>
    <property type="molecule type" value="Genomic_DNA"/>
</dbReference>
<dbReference type="InterPro" id="IPR015797">
    <property type="entry name" value="NUDIX_hydrolase-like_dom_sf"/>
</dbReference>
<evidence type="ECO:0000256" key="6">
    <source>
        <dbReference type="ARBA" id="ARBA00022763"/>
    </source>
</evidence>
<dbReference type="PRINTS" id="PR00502">
    <property type="entry name" value="NUDIXFAMILY"/>
</dbReference>
<feature type="binding site" evidence="17">
    <location>
        <position position="34"/>
    </location>
    <ligand>
        <name>8-oxo-dGTP</name>
        <dbReference type="ChEBI" id="CHEBI:77896"/>
    </ligand>
</feature>
<dbReference type="RefSeq" id="WP_096458861.1">
    <property type="nucleotide sequence ID" value="NZ_AP014936.1"/>
</dbReference>
<evidence type="ECO:0000256" key="2">
    <source>
        <dbReference type="ARBA" id="ARBA00005582"/>
    </source>
</evidence>
<evidence type="ECO:0000256" key="1">
    <source>
        <dbReference type="ARBA" id="ARBA00001946"/>
    </source>
</evidence>
<feature type="binding site" evidence="18">
    <location>
        <position position="63"/>
    </location>
    <ligand>
        <name>Mg(2+)</name>
        <dbReference type="ChEBI" id="CHEBI:18420"/>
    </ligand>
</feature>
<dbReference type="InterPro" id="IPR020084">
    <property type="entry name" value="NUDIX_hydrolase_CS"/>
</dbReference>
<feature type="domain" description="Nudix hydrolase" evidence="19">
    <location>
        <begin position="9"/>
        <end position="134"/>
    </location>
</feature>
<dbReference type="GO" id="GO:0046872">
    <property type="term" value="F:metal ion binding"/>
    <property type="evidence" value="ECO:0007669"/>
    <property type="project" value="UniProtKB-KW"/>
</dbReference>
<keyword evidence="21" id="KW-1185">Reference proteome</keyword>
<feature type="binding site" evidence="18">
    <location>
        <position position="43"/>
    </location>
    <ligand>
        <name>Mg(2+)</name>
        <dbReference type="ChEBI" id="CHEBI:18420"/>
    </ligand>
</feature>
<evidence type="ECO:0000256" key="15">
    <source>
        <dbReference type="ARBA" id="ARBA00041979"/>
    </source>
</evidence>
<comment type="catalytic activity">
    <reaction evidence="11">
        <text>8-oxo-GTP + H2O = 8-oxo-GMP + diphosphate + H(+)</text>
        <dbReference type="Rhea" id="RHEA:67616"/>
        <dbReference type="ChEBI" id="CHEBI:15377"/>
        <dbReference type="ChEBI" id="CHEBI:15378"/>
        <dbReference type="ChEBI" id="CHEBI:33019"/>
        <dbReference type="ChEBI" id="CHEBI:143553"/>
        <dbReference type="ChEBI" id="CHEBI:145694"/>
    </reaction>
</comment>
<evidence type="ECO:0000256" key="14">
    <source>
        <dbReference type="ARBA" id="ARBA00041592"/>
    </source>
</evidence>
<evidence type="ECO:0000256" key="3">
    <source>
        <dbReference type="ARBA" id="ARBA00022457"/>
    </source>
</evidence>
<dbReference type="EC" id="3.6.1.55" evidence="12"/>
<dbReference type="NCBIfam" id="TIGR00586">
    <property type="entry name" value="mutt"/>
    <property type="match status" value="1"/>
</dbReference>
<dbReference type="SUPFAM" id="SSF51391">
    <property type="entry name" value="Thiamin phosphate synthase"/>
    <property type="match status" value="1"/>
</dbReference>
<dbReference type="NCBIfam" id="NF006530">
    <property type="entry name" value="PRK08999.1"/>
    <property type="match status" value="1"/>
</dbReference>
<dbReference type="Gene3D" id="3.20.20.70">
    <property type="entry name" value="Aldolase class I"/>
    <property type="match status" value="1"/>
</dbReference>
<evidence type="ECO:0000313" key="21">
    <source>
        <dbReference type="Proteomes" id="UP000218899"/>
    </source>
</evidence>
<dbReference type="InterPro" id="IPR013785">
    <property type="entry name" value="Aldolase_TIM"/>
</dbReference>
<sequence>MNGGRSATSTIHVVAGLLLDRDRIFITRRPDGRHQGGKWEFPGGKVDVGEAPLDALRRELHEELGIDVQEATPYARSRHAYPDLAVLLDVWRILRYDRTPHGREGQEARWAEVSELRPSEFPAADRPILRRLQLPALYAISDVARLGQDLFAERLLRALEGGVRLVQLREPGLGPDGLLACATKMSALCHRFGAKLLVNADPELAITAGADGVHLSSRRLKAMRARPLDPDLWVAASCHDLEELRHAQAIEADFAVVSPVMATSSHPGASPLGWARLSELCRAVSLPVYALGGMAPRDVEQARQAGAHGVALLSAAWASDFGSSVKGLRG</sequence>
<comment type="catalytic activity">
    <reaction evidence="10">
        <text>8-oxo-dGTP + H2O = 8-oxo-dGMP + diphosphate + H(+)</text>
        <dbReference type="Rhea" id="RHEA:31575"/>
        <dbReference type="ChEBI" id="CHEBI:15377"/>
        <dbReference type="ChEBI" id="CHEBI:15378"/>
        <dbReference type="ChEBI" id="CHEBI:33019"/>
        <dbReference type="ChEBI" id="CHEBI:63224"/>
        <dbReference type="ChEBI" id="CHEBI:77896"/>
        <dbReference type="EC" id="3.6.1.55"/>
    </reaction>
</comment>
<dbReference type="GO" id="GO:0008413">
    <property type="term" value="F:8-oxo-7,8-dihydroguanosine triphosphate pyrophosphatase activity"/>
    <property type="evidence" value="ECO:0007669"/>
    <property type="project" value="InterPro"/>
</dbReference>
<dbReference type="PANTHER" id="PTHR47707">
    <property type="entry name" value="8-OXO-DGTP DIPHOSPHATASE"/>
    <property type="match status" value="1"/>
</dbReference>
<protein>
    <recommendedName>
        <fullName evidence="13">8-oxo-dGTP diphosphatase</fullName>
        <ecNumber evidence="12">3.6.1.55</ecNumber>
    </recommendedName>
    <alternativeName>
        <fullName evidence="16">7,8-dihydro-8-oxoguanine-triphosphatase</fullName>
    </alternativeName>
    <alternativeName>
        <fullName evidence="15">Mutator protein MutT</fullName>
    </alternativeName>
    <alternativeName>
        <fullName evidence="14">dGTP pyrophosphohydrolase</fullName>
    </alternativeName>
</protein>
<dbReference type="GO" id="GO:0044716">
    <property type="term" value="F:8-oxo-GDP phosphatase activity"/>
    <property type="evidence" value="ECO:0007669"/>
    <property type="project" value="TreeGrafter"/>
</dbReference>
<dbReference type="GO" id="GO:0044715">
    <property type="term" value="F:8-oxo-dGDP phosphatase activity"/>
    <property type="evidence" value="ECO:0007669"/>
    <property type="project" value="TreeGrafter"/>
</dbReference>
<evidence type="ECO:0000256" key="7">
    <source>
        <dbReference type="ARBA" id="ARBA00022801"/>
    </source>
</evidence>
<evidence type="ECO:0000256" key="4">
    <source>
        <dbReference type="ARBA" id="ARBA00022705"/>
    </source>
</evidence>
<dbReference type="GO" id="GO:0006260">
    <property type="term" value="P:DNA replication"/>
    <property type="evidence" value="ECO:0007669"/>
    <property type="project" value="UniProtKB-KW"/>
</dbReference>
<dbReference type="Proteomes" id="UP000218899">
    <property type="component" value="Chromosome"/>
</dbReference>
<keyword evidence="6" id="KW-0227">DNA damage</keyword>
<dbReference type="AlphaFoldDB" id="A0A1B4V1X7"/>
<evidence type="ECO:0000256" key="12">
    <source>
        <dbReference type="ARBA" id="ARBA00038905"/>
    </source>
</evidence>
<dbReference type="PROSITE" id="PS00893">
    <property type="entry name" value="NUDIX_BOX"/>
    <property type="match status" value="1"/>
</dbReference>
<proteinExistence type="inferred from homology"/>
<evidence type="ECO:0000256" key="10">
    <source>
        <dbReference type="ARBA" id="ARBA00035861"/>
    </source>
</evidence>
<dbReference type="InterPro" id="IPR036206">
    <property type="entry name" value="ThiamineP_synth_sf"/>
</dbReference>
<dbReference type="InterPro" id="IPR047127">
    <property type="entry name" value="MutT-like"/>
</dbReference>
<dbReference type="InterPro" id="IPR003561">
    <property type="entry name" value="Mutator_MutT"/>
</dbReference>
<evidence type="ECO:0000256" key="11">
    <source>
        <dbReference type="ARBA" id="ARBA00036904"/>
    </source>
</evidence>
<dbReference type="CDD" id="cd03425">
    <property type="entry name" value="NUDIX_MutT_NudA_like"/>
    <property type="match status" value="1"/>
</dbReference>
<feature type="binding site" evidence="17">
    <location>
        <begin position="40"/>
        <end position="43"/>
    </location>
    <ligand>
        <name>8-oxo-dGTP</name>
        <dbReference type="ChEBI" id="CHEBI:77896"/>
    </ligand>
</feature>